<protein>
    <recommendedName>
        <fullName evidence="4">DUF1850 domain-containing protein</fullName>
    </recommendedName>
</protein>
<evidence type="ECO:0000313" key="3">
    <source>
        <dbReference type="Proteomes" id="UP000320225"/>
    </source>
</evidence>
<evidence type="ECO:0000256" key="1">
    <source>
        <dbReference type="SAM" id="SignalP"/>
    </source>
</evidence>
<name>A0A554WGH7_9BURK</name>
<dbReference type="Pfam" id="PF08905">
    <property type="entry name" value="DUF1850"/>
    <property type="match status" value="1"/>
</dbReference>
<evidence type="ECO:0008006" key="4">
    <source>
        <dbReference type="Google" id="ProtNLM"/>
    </source>
</evidence>
<dbReference type="InterPro" id="IPR015001">
    <property type="entry name" value="DUF1850"/>
</dbReference>
<sequence>MGATSSAWALCVAWAMAAAALDDTPAPAALPQERAWPAQTVTLRWQHSIERVHWEETYALPAPGAQPALTLERARVVGSGAGMEPGAQARWRNGGFEWQPRTPVPWLLLARSPFAAEHTLCVDGRCAALSTWLPTQAPATDGVVRLRPCRPANP</sequence>
<keyword evidence="1" id="KW-0732">Signal</keyword>
<feature type="chain" id="PRO_5021712664" description="DUF1850 domain-containing protein" evidence="1">
    <location>
        <begin position="29"/>
        <end position="154"/>
    </location>
</feature>
<organism evidence="2 3">
    <name type="scientific">Tepidimonas sediminis</name>
    <dbReference type="NCBI Taxonomy" id="2588941"/>
    <lineage>
        <taxon>Bacteria</taxon>
        <taxon>Pseudomonadati</taxon>
        <taxon>Pseudomonadota</taxon>
        <taxon>Betaproteobacteria</taxon>
        <taxon>Burkholderiales</taxon>
        <taxon>Tepidimonas</taxon>
    </lineage>
</organism>
<gene>
    <name evidence="2" type="ORF">Tsedi_02347</name>
</gene>
<keyword evidence="3" id="KW-1185">Reference proteome</keyword>
<feature type="signal peptide" evidence="1">
    <location>
        <begin position="1"/>
        <end position="28"/>
    </location>
</feature>
<reference evidence="2 3" key="1">
    <citation type="submission" date="2019-07" db="EMBL/GenBank/DDBJ databases">
        <title>Tepidimonas sediminis YIM 72259 draft genome.</title>
        <authorList>
            <person name="Da Costa M.S."/>
            <person name="Froufe H.J.C."/>
            <person name="Egas C."/>
            <person name="Albuquerque L."/>
        </authorList>
    </citation>
    <scope>NUCLEOTIDE SEQUENCE [LARGE SCALE GENOMIC DNA]</scope>
    <source>
        <strain evidence="2 3">YIM 72259</strain>
    </source>
</reference>
<dbReference type="EMBL" id="VJND01000022">
    <property type="protein sequence ID" value="TSE22690.1"/>
    <property type="molecule type" value="Genomic_DNA"/>
</dbReference>
<evidence type="ECO:0000313" key="2">
    <source>
        <dbReference type="EMBL" id="TSE22690.1"/>
    </source>
</evidence>
<comment type="caution">
    <text evidence="2">The sequence shown here is derived from an EMBL/GenBank/DDBJ whole genome shotgun (WGS) entry which is preliminary data.</text>
</comment>
<dbReference type="AlphaFoldDB" id="A0A554WGH7"/>
<dbReference type="RefSeq" id="WP_221934228.1">
    <property type="nucleotide sequence ID" value="NZ_VJND01000022.1"/>
</dbReference>
<accession>A0A554WGH7</accession>
<dbReference type="Proteomes" id="UP000320225">
    <property type="component" value="Unassembled WGS sequence"/>
</dbReference>
<proteinExistence type="predicted"/>